<dbReference type="Pfam" id="PF17396">
    <property type="entry name" value="DUF1611_N"/>
    <property type="match status" value="1"/>
</dbReference>
<dbReference type="InterPro" id="IPR011669">
    <property type="entry name" value="DgcN-like"/>
</dbReference>
<dbReference type="AlphaFoldDB" id="A0A1F5YKM2"/>
<dbReference type="InterPro" id="IPR027417">
    <property type="entry name" value="P-loop_NTPase"/>
</dbReference>
<feature type="domain" description="D-glutamate N-acetyltransferase-like C-terminal" evidence="1">
    <location>
        <begin position="140"/>
        <end position="340"/>
    </location>
</feature>
<gene>
    <name evidence="3" type="ORF">A3F83_01900</name>
</gene>
<dbReference type="Proteomes" id="UP000179129">
    <property type="component" value="Unassembled WGS sequence"/>
</dbReference>
<dbReference type="PIRSF" id="PIRSF026760">
    <property type="entry name" value="UCP026760"/>
    <property type="match status" value="1"/>
</dbReference>
<name>A0A1F5YKM2_9BACT</name>
<evidence type="ECO:0000259" key="2">
    <source>
        <dbReference type="Pfam" id="PF17396"/>
    </source>
</evidence>
<organism evidence="3 4">
    <name type="scientific">Candidatus Glassbacteria bacterium RIFCSPLOWO2_12_FULL_58_11</name>
    <dbReference type="NCBI Taxonomy" id="1817867"/>
    <lineage>
        <taxon>Bacteria</taxon>
        <taxon>Candidatus Glassiibacteriota</taxon>
    </lineage>
</organism>
<sequence length="360" mass="38174">MQTARTVLLCEGAFADFGTSKTAYGILRFSPESVVAVIDSTNAGRDAFEVSGLGRGIPVVRDLEAALAFSPRRLVIGIATVGGVLPPALRKIVFTALEKGLEVHNGLHEMLADNPELAAAAKRGGGGIVDLRREPENLEVGTLRAQQVPACVVLTVGTDCNTGKMTTALELVREAAGCGIESRFCATGQTGIAIAGWGIAIDHVLSDFTAGAAEWLVLEAGKDKKVRLIAVEGQGALAQPVYSGVTLSLMHGCLPDAMILCHRADQDKIEVVDTPMPPLTEHIRLYEEAMRLVKPAKVKALAINTRGLEQEEALRLLEEASRSTGLPATDPVRFGAEKLLEALLREDLRKIPLYSGGPAS</sequence>
<comment type="caution">
    <text evidence="3">The sequence shown here is derived from an EMBL/GenBank/DDBJ whole genome shotgun (WGS) entry which is preliminary data.</text>
</comment>
<dbReference type="Gene3D" id="3.40.50.300">
    <property type="entry name" value="P-loop containing nucleotide triphosphate hydrolases"/>
    <property type="match status" value="1"/>
</dbReference>
<dbReference type="Pfam" id="PF07755">
    <property type="entry name" value="DUF1611"/>
    <property type="match status" value="1"/>
</dbReference>
<dbReference type="PANTHER" id="PTHR40690:SF1">
    <property type="entry name" value="DUF1611 DOMAIN-CONTAINING PROTEIN"/>
    <property type="match status" value="1"/>
</dbReference>
<dbReference type="InterPro" id="IPR035402">
    <property type="entry name" value="DgcN-like_N"/>
</dbReference>
<dbReference type="SUPFAM" id="SSF52540">
    <property type="entry name" value="P-loop containing nucleoside triphosphate hydrolases"/>
    <property type="match status" value="1"/>
</dbReference>
<evidence type="ECO:0008006" key="5">
    <source>
        <dbReference type="Google" id="ProtNLM"/>
    </source>
</evidence>
<proteinExistence type="predicted"/>
<evidence type="ECO:0000313" key="3">
    <source>
        <dbReference type="EMBL" id="OGG00759.1"/>
    </source>
</evidence>
<dbReference type="InterPro" id="IPR035086">
    <property type="entry name" value="DgcN-like_C"/>
</dbReference>
<dbReference type="EMBL" id="MFIX01000243">
    <property type="protein sequence ID" value="OGG00759.1"/>
    <property type="molecule type" value="Genomic_DNA"/>
</dbReference>
<feature type="domain" description="D-glutamate N-acetyltransferase-like N-terminal" evidence="2">
    <location>
        <begin position="41"/>
        <end position="133"/>
    </location>
</feature>
<dbReference type="STRING" id="1817867.A3F83_01900"/>
<dbReference type="PANTHER" id="PTHR40690">
    <property type="entry name" value="GLL3100 PROTEIN"/>
    <property type="match status" value="1"/>
</dbReference>
<dbReference type="Gene3D" id="3.40.50.720">
    <property type="entry name" value="NAD(P)-binding Rossmann-like Domain"/>
    <property type="match status" value="1"/>
</dbReference>
<evidence type="ECO:0000313" key="4">
    <source>
        <dbReference type="Proteomes" id="UP000179129"/>
    </source>
</evidence>
<accession>A0A1F5YKM2</accession>
<reference evidence="3 4" key="1">
    <citation type="journal article" date="2016" name="Nat. Commun.">
        <title>Thousands of microbial genomes shed light on interconnected biogeochemical processes in an aquifer system.</title>
        <authorList>
            <person name="Anantharaman K."/>
            <person name="Brown C.T."/>
            <person name="Hug L.A."/>
            <person name="Sharon I."/>
            <person name="Castelle C.J."/>
            <person name="Probst A.J."/>
            <person name="Thomas B.C."/>
            <person name="Singh A."/>
            <person name="Wilkins M.J."/>
            <person name="Karaoz U."/>
            <person name="Brodie E.L."/>
            <person name="Williams K.H."/>
            <person name="Hubbard S.S."/>
            <person name="Banfield J.F."/>
        </authorList>
    </citation>
    <scope>NUCLEOTIDE SEQUENCE [LARGE SCALE GENOMIC DNA]</scope>
</reference>
<evidence type="ECO:0000259" key="1">
    <source>
        <dbReference type="Pfam" id="PF07755"/>
    </source>
</evidence>
<protein>
    <recommendedName>
        <fullName evidence="5">EBNA-1 nuclear protein</fullName>
    </recommendedName>
</protein>